<dbReference type="SMR" id="H2EQA6"/>
<evidence type="ECO:0000256" key="3">
    <source>
        <dbReference type="ARBA" id="ARBA00012373"/>
    </source>
</evidence>
<dbReference type="Pfam" id="PF00494">
    <property type="entry name" value="SQS_PSY"/>
    <property type="match status" value="1"/>
</dbReference>
<dbReference type="NCBIfam" id="TIGR01559">
    <property type="entry name" value="squal_synth"/>
    <property type="match status" value="1"/>
</dbReference>
<dbReference type="PANTHER" id="PTHR11626">
    <property type="entry name" value="FARNESYL-DIPHOSPHATE FARNESYLTRANSFERASE"/>
    <property type="match status" value="1"/>
</dbReference>
<dbReference type="GO" id="GO:0008610">
    <property type="term" value="P:lipid biosynthetic process"/>
    <property type="evidence" value="ECO:0007669"/>
    <property type="project" value="InterPro"/>
</dbReference>
<dbReference type="GO" id="GO:0045338">
    <property type="term" value="P:farnesyl diphosphate metabolic process"/>
    <property type="evidence" value="ECO:0007669"/>
    <property type="project" value="InterPro"/>
</dbReference>
<evidence type="ECO:0000256" key="2">
    <source>
        <dbReference type="ARBA" id="ARBA00006251"/>
    </source>
</evidence>
<dbReference type="SFLD" id="SFLDS00005">
    <property type="entry name" value="Isoprenoid_Synthase_Type_I"/>
    <property type="match status" value="1"/>
</dbReference>
<dbReference type="InterPro" id="IPR006449">
    <property type="entry name" value="Squal_synth-like"/>
</dbReference>
<organism evidence="6">
    <name type="scientific">Huperzia serrata</name>
    <name type="common">Toothed club-moss</name>
    <name type="synonym">Lycopodium serratum</name>
    <dbReference type="NCBI Taxonomy" id="355589"/>
    <lineage>
        <taxon>Eukaryota</taxon>
        <taxon>Viridiplantae</taxon>
        <taxon>Streptophyta</taxon>
        <taxon>Embryophyta</taxon>
        <taxon>Tracheophyta</taxon>
        <taxon>Lycopodiopsida</taxon>
        <taxon>Lycopodiales</taxon>
        <taxon>Lycopodiaceae</taxon>
        <taxon>Huperzioideae</taxon>
        <taxon>Huperzia</taxon>
    </lineage>
</organism>
<keyword evidence="5" id="KW-1133">Transmembrane helix</keyword>
<comment type="catalytic activity">
    <reaction evidence="5">
        <text>2 (2E,6E)-farnesyl diphosphate + NADPH + H(+) = squalene + 2 diphosphate + NADP(+)</text>
        <dbReference type="Rhea" id="RHEA:32295"/>
        <dbReference type="ChEBI" id="CHEBI:15378"/>
        <dbReference type="ChEBI" id="CHEBI:15440"/>
        <dbReference type="ChEBI" id="CHEBI:33019"/>
        <dbReference type="ChEBI" id="CHEBI:57783"/>
        <dbReference type="ChEBI" id="CHEBI:58349"/>
        <dbReference type="ChEBI" id="CHEBI:175763"/>
        <dbReference type="EC" id="2.5.1.21"/>
    </reaction>
</comment>
<dbReference type="SUPFAM" id="SSF48576">
    <property type="entry name" value="Terpenoid synthases"/>
    <property type="match status" value="1"/>
</dbReference>
<dbReference type="PROSITE" id="PS01044">
    <property type="entry name" value="SQUALEN_PHYTOEN_SYN_1"/>
    <property type="match status" value="1"/>
</dbReference>
<evidence type="ECO:0000256" key="1">
    <source>
        <dbReference type="ARBA" id="ARBA00001946"/>
    </source>
</evidence>
<accession>H2EQA6</accession>
<dbReference type="AlphaFoldDB" id="H2EQA6"/>
<keyword evidence="5" id="KW-0812">Transmembrane</keyword>
<dbReference type="PROSITE" id="PS01045">
    <property type="entry name" value="SQUALEN_PHYTOEN_SYN_2"/>
    <property type="match status" value="1"/>
</dbReference>
<evidence type="ECO:0000313" key="6">
    <source>
        <dbReference type="EMBL" id="AEX58673.1"/>
    </source>
</evidence>
<sequence>MGVLTTVLQHPNEVPALLKMKFMASRLKWQLPSDPHRSFCYEMLQKVSRSFAVVIQQLGPNLRDAVCVFYLVLRGLDTVEDDMSIPLDTKVPILKAFHETIYDPAWRFVCGEKDYKVLMDQFHHVSTTFLNLDKKFQDVIAEITQRMGNGMAKFIVTEVETIEDYNEYCHYVAGLVGIGLSRLFHASGLEDLATDSLSNSMGLFLQKTNIIRDYLEDINEEPAPRMFWPHEIWGKYSARLADFKEEKKSDVSLACLNDMITNALEHAIDSLQYMSALRDGAIFRFCAIPQIMAIATLAACYNNIQVFRGVVKIRRGLAAKIVLETSSMKDVYSTFYDFSNMLTAKIDKQDPSSSTTMKHVENILSTCRASGIPHNRSLFQVGGWKSFDRILVLLTLVILLVALTMFARSQQAKWPYIQLS</sequence>
<dbReference type="InterPro" id="IPR033904">
    <property type="entry name" value="Trans_IPPS_HH"/>
</dbReference>
<comment type="cofactor">
    <cofactor evidence="1 5">
        <name>Mg(2+)</name>
        <dbReference type="ChEBI" id="CHEBI:18420"/>
    </cofactor>
</comment>
<reference evidence="6" key="1">
    <citation type="journal article" date="2010" name="BMC Plant Biol.">
        <title>Comparison of 454-ESTs from Huperzia serrata and Phlegmariurus carinatus reveals putative genes involved in lycopodium alkaloid biosynthesis and developmental regulation.</title>
        <authorList>
            <person name="Luo H."/>
            <person name="Li Y."/>
            <person name="Sun C."/>
            <person name="Wu Q."/>
            <person name="Song J."/>
            <person name="Sun Y."/>
            <person name="Steinmetz A."/>
            <person name="Chen S."/>
        </authorList>
    </citation>
    <scope>NUCLEOTIDE SEQUENCE</scope>
</reference>
<keyword evidence="5" id="KW-0472">Membrane</keyword>
<feature type="transmembrane region" description="Helical" evidence="5">
    <location>
        <begin position="390"/>
        <end position="407"/>
    </location>
</feature>
<dbReference type="FunFam" id="1.10.600.10:FF:000012">
    <property type="entry name" value="Squalene synthase 1"/>
    <property type="match status" value="1"/>
</dbReference>
<evidence type="ECO:0000256" key="4">
    <source>
        <dbReference type="ARBA" id="ARBA00022679"/>
    </source>
</evidence>
<reference evidence="6" key="4">
    <citation type="journal article" date="2012" name="Yao Xue Xue Bao">
        <title>Cloning and analysis of squalene synthase (HsSQS1) gene in Huperzia serrata.</title>
        <authorList>
            <person name="Yin X.M."/>
            <person name="Bai Z.C."/>
            <person name="Niu Y.Y."/>
            <person name="Luo H.M."/>
            <person name="Chen S.L."/>
        </authorList>
    </citation>
    <scope>NUCLEOTIDE SEQUENCE</scope>
</reference>
<dbReference type="GO" id="GO:0005789">
    <property type="term" value="C:endoplasmic reticulum membrane"/>
    <property type="evidence" value="ECO:0007669"/>
    <property type="project" value="TreeGrafter"/>
</dbReference>
<dbReference type="SFLD" id="SFLDG01018">
    <property type="entry name" value="Squalene/Phytoene_Synthase_Lik"/>
    <property type="match status" value="1"/>
</dbReference>
<dbReference type="InterPro" id="IPR044844">
    <property type="entry name" value="Trans_IPPS_euk-type"/>
</dbReference>
<dbReference type="Gene3D" id="1.10.600.10">
    <property type="entry name" value="Farnesyl Diphosphate Synthase"/>
    <property type="match status" value="1"/>
</dbReference>
<dbReference type="GO" id="GO:0051996">
    <property type="term" value="F:squalene synthase [NAD(P)H] activity"/>
    <property type="evidence" value="ECO:0007669"/>
    <property type="project" value="UniProtKB-UniRule"/>
</dbReference>
<dbReference type="CDD" id="cd00683">
    <property type="entry name" value="Trans_IPPS_HH"/>
    <property type="match status" value="1"/>
</dbReference>
<dbReference type="InterPro" id="IPR002060">
    <property type="entry name" value="Squ/phyt_synthse"/>
</dbReference>
<reference evidence="6" key="3">
    <citation type="submission" date="2011-11" db="EMBL/GenBank/DDBJ databases">
        <authorList>
            <person name="Yin X."/>
            <person name="Luo H."/>
            <person name="Niu Y."/>
            <person name="Chen S."/>
        </authorList>
    </citation>
    <scope>NUCLEOTIDE SEQUENCE</scope>
</reference>
<protein>
    <recommendedName>
        <fullName evidence="3 5">Squalene synthase</fullName>
        <ecNumber evidence="3 5">2.5.1.21</ecNumber>
    </recommendedName>
</protein>
<dbReference type="PANTHER" id="PTHR11626:SF2">
    <property type="entry name" value="SQUALENE SYNTHASE"/>
    <property type="match status" value="1"/>
</dbReference>
<comment type="similarity">
    <text evidence="2 5">Belongs to the phytoene/squalene synthase family.</text>
</comment>
<dbReference type="InterPro" id="IPR008949">
    <property type="entry name" value="Isoprenoid_synthase_dom_sf"/>
</dbReference>
<dbReference type="EMBL" id="JQ004938">
    <property type="protein sequence ID" value="AEX58673.1"/>
    <property type="molecule type" value="mRNA"/>
</dbReference>
<comment type="catalytic activity">
    <reaction evidence="5">
        <text>2 (2E,6E)-farnesyl diphosphate + NADH + H(+) = squalene + 2 diphosphate + NAD(+)</text>
        <dbReference type="Rhea" id="RHEA:32299"/>
        <dbReference type="ChEBI" id="CHEBI:15378"/>
        <dbReference type="ChEBI" id="CHEBI:15440"/>
        <dbReference type="ChEBI" id="CHEBI:33019"/>
        <dbReference type="ChEBI" id="CHEBI:57540"/>
        <dbReference type="ChEBI" id="CHEBI:57945"/>
        <dbReference type="ChEBI" id="CHEBI:175763"/>
        <dbReference type="EC" id="2.5.1.21"/>
    </reaction>
</comment>
<keyword evidence="4 5" id="KW-0808">Transferase</keyword>
<name>H2EQA6_HUPSR</name>
<reference evidence="6" key="2">
    <citation type="journal article" date="2010" name="Physiol. Plantarum">
        <title>Analysis of expressed sequence tags from the Huperzia serrata leaf for gene discovery in the areas of secondary metabolite biosynthesis and development regulation.</title>
        <authorList>
            <person name="Luo H."/>
            <person name="Sun C."/>
            <person name="Li Y."/>
            <person name="Wu Q."/>
            <person name="Song J."/>
            <person name="Wang D."/>
            <person name="Jia X."/>
            <person name="Li R."/>
            <person name="Chen S."/>
        </authorList>
    </citation>
    <scope>NUCLEOTIDE SEQUENCE</scope>
</reference>
<proteinExistence type="evidence at transcript level"/>
<dbReference type="InterPro" id="IPR019845">
    <property type="entry name" value="Squalene/phytoene_synthase_CS"/>
</dbReference>
<dbReference type="EC" id="2.5.1.21" evidence="3 5"/>
<dbReference type="UniPathway" id="UPA00767">
    <property type="reaction ID" value="UER00751"/>
</dbReference>
<gene>
    <name evidence="6" type="primary">SQS1</name>
</gene>
<dbReference type="GO" id="GO:0055056">
    <property type="term" value="F:D-glucose transmembrane transporter activity"/>
    <property type="evidence" value="ECO:0007669"/>
    <property type="project" value="UniProtKB-UniRule"/>
</dbReference>
<evidence type="ECO:0000256" key="5">
    <source>
        <dbReference type="RuleBase" id="RU368088"/>
    </source>
</evidence>
<comment type="function">
    <text evidence="5">Catalyzes the condensation of 2 farnesyl pyrophosphate (FPP) moieties to form squalene.</text>
</comment>
<comment type="pathway">
    <text evidence="5">Terpene metabolism; lanosterol biosynthesis; lanosterol from farnesyl diphosphate: step 1/3.</text>
</comment>